<evidence type="ECO:0000256" key="11">
    <source>
        <dbReference type="PIRSR" id="PIRSR000926-2"/>
    </source>
</evidence>
<evidence type="ECO:0000256" key="3">
    <source>
        <dbReference type="ARBA" id="ARBA00009701"/>
    </source>
</evidence>
<dbReference type="PANTHER" id="PTHR46047:SF3">
    <property type="entry name" value="TYROSINE-PROTEIN PHOSPHATASE NON-RECEPTOR TYPE 61F"/>
    <property type="match status" value="1"/>
</dbReference>
<evidence type="ECO:0000256" key="12">
    <source>
        <dbReference type="SAM" id="MobiDB-lite"/>
    </source>
</evidence>
<evidence type="ECO:0000256" key="9">
    <source>
        <dbReference type="ARBA" id="ARBA00023136"/>
    </source>
</evidence>
<evidence type="ECO:0000256" key="1">
    <source>
        <dbReference type="ARBA" id="ARBA00004240"/>
    </source>
</evidence>
<dbReference type="InterPro" id="IPR051985">
    <property type="entry name" value="NR_tyrosine_phosphatase"/>
</dbReference>
<evidence type="ECO:0000256" key="4">
    <source>
        <dbReference type="ARBA" id="ARBA00013064"/>
    </source>
</evidence>
<dbReference type="PROSITE" id="PS50056">
    <property type="entry name" value="TYR_PHOSPHATASE_2"/>
    <property type="match status" value="1"/>
</dbReference>
<dbReference type="SUPFAM" id="SSF52799">
    <property type="entry name" value="(Phosphotyrosine protein) phosphatases II"/>
    <property type="match status" value="1"/>
</dbReference>
<dbReference type="InterPro" id="IPR000242">
    <property type="entry name" value="PTP_cat"/>
</dbReference>
<dbReference type="InterPro" id="IPR029021">
    <property type="entry name" value="Prot-tyrosine_phosphatase-like"/>
</dbReference>
<keyword evidence="6" id="KW-0378">Hydrolase</keyword>
<keyword evidence="8" id="KW-0904">Protein phosphatase</keyword>
<evidence type="ECO:0000259" key="13">
    <source>
        <dbReference type="PROSITE" id="PS50055"/>
    </source>
</evidence>
<feature type="binding site" evidence="11">
    <location>
        <position position="275"/>
    </location>
    <ligand>
        <name>substrate</name>
    </ligand>
</feature>
<evidence type="ECO:0000256" key="8">
    <source>
        <dbReference type="ARBA" id="ARBA00022912"/>
    </source>
</evidence>
<dbReference type="GO" id="GO:0019901">
    <property type="term" value="F:protein kinase binding"/>
    <property type="evidence" value="ECO:0007669"/>
    <property type="project" value="TreeGrafter"/>
</dbReference>
<accession>A0AAN8JQI6</accession>
<dbReference type="GO" id="GO:0004726">
    <property type="term" value="F:non-membrane spanning protein tyrosine phosphatase activity"/>
    <property type="evidence" value="ECO:0007669"/>
    <property type="project" value="TreeGrafter"/>
</dbReference>
<dbReference type="Proteomes" id="UP001347796">
    <property type="component" value="Unassembled WGS sequence"/>
</dbReference>
<comment type="caution">
    <text evidence="15">The sequence shown here is derived from an EMBL/GenBank/DDBJ whole genome shotgun (WGS) entry which is preliminary data.</text>
</comment>
<proteinExistence type="inferred from homology"/>
<dbReference type="EMBL" id="JAZGQO010000009">
    <property type="protein sequence ID" value="KAK6178133.1"/>
    <property type="molecule type" value="Genomic_DNA"/>
</dbReference>
<evidence type="ECO:0000256" key="5">
    <source>
        <dbReference type="ARBA" id="ARBA00022553"/>
    </source>
</evidence>
<dbReference type="GO" id="GO:0046426">
    <property type="term" value="P:negative regulation of receptor signaling pathway via JAK-STAT"/>
    <property type="evidence" value="ECO:0007669"/>
    <property type="project" value="TreeGrafter"/>
</dbReference>
<dbReference type="InterPro" id="IPR003595">
    <property type="entry name" value="Tyr_Pase_cat"/>
</dbReference>
<dbReference type="SMART" id="SM00194">
    <property type="entry name" value="PTPc"/>
    <property type="match status" value="1"/>
</dbReference>
<feature type="domain" description="Tyrosine-protein phosphatase" evidence="13">
    <location>
        <begin position="18"/>
        <end position="290"/>
    </location>
</feature>
<keyword evidence="16" id="KW-1185">Reference proteome</keyword>
<dbReference type="SMART" id="SM00404">
    <property type="entry name" value="PTPc_motif"/>
    <property type="match status" value="1"/>
</dbReference>
<dbReference type="InterPro" id="IPR000387">
    <property type="entry name" value="Tyr_Pase_dom"/>
</dbReference>
<feature type="binding site" evidence="11">
    <location>
        <position position="194"/>
    </location>
    <ligand>
        <name>substrate</name>
    </ligand>
</feature>
<evidence type="ECO:0000256" key="10">
    <source>
        <dbReference type="PIRSR" id="PIRSR000926-1"/>
    </source>
</evidence>
<protein>
    <recommendedName>
        <fullName evidence="4">protein-tyrosine-phosphatase</fullName>
        <ecNumber evidence="4">3.1.3.48</ecNumber>
    </recommendedName>
</protein>
<dbReference type="CDD" id="cd14545">
    <property type="entry name" value="PTPc-N1_2"/>
    <property type="match status" value="1"/>
</dbReference>
<gene>
    <name evidence="15" type="ORF">SNE40_012954</name>
</gene>
<sequence>MLSPIEKELSENDHAKVWNEFYQRIKNEASLRTLDDDKYKITAARKPENRNKNRYRDVSPYDHSRIVVEKGDDDYINASLVEVASANRKYILAQGPLEHTAGQFWQAVWEQQSKAIIMLNRVIEKETIKCHQYWPLGSHQDYEDEMLFEDVELRVSLLQEEEYEHYTKRLFSLEDMETGDKRDVTHFHYTTWPDFGVPSSPTAFLNFLMAVRETGCLESDCGPAVIHCSAGIGRSGTFCLVDSCLVQIERERSMKCVDIRSILIEMRSFRMGLIQTPDQLRFSYLAVIEGGKRILSDADANSNIKKEDAPPTPPIRSSSLQKVQLPDEPPELPPKVRPDWTKQINDDTSEDIIPAKQRKIEERDDYQSPAKQRKLSNRNGGTDLNDRQDLFFNKPDEVKKVDDSEVVDKIDEVDKDGGSVGDVDEDDESKQLNILRKRVRGERKKQTAEMIKKMKEKQKKSELWKERKSYLKPICFGITLLIGSYLLYRYCW</sequence>
<dbReference type="InterPro" id="IPR012265">
    <property type="entry name" value="Ptpn1/Ptpn2"/>
</dbReference>
<feature type="domain" description="Tyrosine specific protein phosphatases" evidence="14">
    <location>
        <begin position="202"/>
        <end position="281"/>
    </location>
</feature>
<keyword evidence="9" id="KW-0472">Membrane</keyword>
<dbReference type="Gene3D" id="3.90.190.10">
    <property type="entry name" value="Protein tyrosine phosphatase superfamily"/>
    <property type="match status" value="1"/>
</dbReference>
<evidence type="ECO:0000256" key="2">
    <source>
        <dbReference type="ARBA" id="ARBA00004308"/>
    </source>
</evidence>
<evidence type="ECO:0000259" key="14">
    <source>
        <dbReference type="PROSITE" id="PS50056"/>
    </source>
</evidence>
<evidence type="ECO:0000313" key="16">
    <source>
        <dbReference type="Proteomes" id="UP001347796"/>
    </source>
</evidence>
<dbReference type="PIRSF" id="PIRSF000926">
    <property type="entry name" value="Tyr-Ptase_nr1"/>
    <property type="match status" value="1"/>
</dbReference>
<comment type="subcellular location">
    <subcellularLocation>
        <location evidence="2">Endomembrane system</location>
    </subcellularLocation>
    <subcellularLocation>
        <location evidence="1">Endoplasmic reticulum</location>
    </subcellularLocation>
</comment>
<name>A0AAN8JQI6_PATCE</name>
<dbReference type="Pfam" id="PF00102">
    <property type="entry name" value="Y_phosphatase"/>
    <property type="match status" value="1"/>
</dbReference>
<dbReference type="AlphaFoldDB" id="A0AAN8JQI6"/>
<dbReference type="PROSITE" id="PS50055">
    <property type="entry name" value="TYR_PHOSPHATASE_PTP"/>
    <property type="match status" value="1"/>
</dbReference>
<comment type="similarity">
    <text evidence="3">Belongs to the protein-tyrosine phosphatase family. Non-receptor class 1 subfamily.</text>
</comment>
<dbReference type="GO" id="GO:0005783">
    <property type="term" value="C:endoplasmic reticulum"/>
    <property type="evidence" value="ECO:0007669"/>
    <property type="project" value="UniProtKB-SubCell"/>
</dbReference>
<keyword evidence="5" id="KW-0597">Phosphoprotein</keyword>
<feature type="binding site" evidence="11">
    <location>
        <begin position="228"/>
        <end position="234"/>
    </location>
    <ligand>
        <name>substrate</name>
    </ligand>
</feature>
<dbReference type="GO" id="GO:0005634">
    <property type="term" value="C:nucleus"/>
    <property type="evidence" value="ECO:0007669"/>
    <property type="project" value="TreeGrafter"/>
</dbReference>
<dbReference type="PRINTS" id="PR00700">
    <property type="entry name" value="PRTYPHPHTASE"/>
</dbReference>
<dbReference type="InterPro" id="IPR016130">
    <property type="entry name" value="Tyr_Pase_AS"/>
</dbReference>
<feature type="region of interest" description="Disordered" evidence="12">
    <location>
        <begin position="299"/>
        <end position="390"/>
    </location>
</feature>
<dbReference type="PROSITE" id="PS00383">
    <property type="entry name" value="TYR_PHOSPHATASE_1"/>
    <property type="match status" value="1"/>
</dbReference>
<evidence type="ECO:0000256" key="7">
    <source>
        <dbReference type="ARBA" id="ARBA00022824"/>
    </source>
</evidence>
<evidence type="ECO:0000313" key="15">
    <source>
        <dbReference type="EMBL" id="KAK6178133.1"/>
    </source>
</evidence>
<keyword evidence="7" id="KW-0256">Endoplasmic reticulum</keyword>
<dbReference type="PANTHER" id="PTHR46047">
    <property type="entry name" value="TYROSINE-PROTEIN PHOSPHATASE NON-RECEPTOR TYPE 61F"/>
    <property type="match status" value="1"/>
</dbReference>
<feature type="active site" description="Phosphocysteine intermediate" evidence="10">
    <location>
        <position position="228"/>
    </location>
</feature>
<dbReference type="GO" id="GO:0070373">
    <property type="term" value="P:negative regulation of ERK1 and ERK2 cascade"/>
    <property type="evidence" value="ECO:0007669"/>
    <property type="project" value="TreeGrafter"/>
</dbReference>
<reference evidence="15 16" key="1">
    <citation type="submission" date="2024-01" db="EMBL/GenBank/DDBJ databases">
        <title>The genome of the rayed Mediterranean limpet Patella caerulea (Linnaeus, 1758).</title>
        <authorList>
            <person name="Anh-Thu Weber A."/>
            <person name="Halstead-Nussloch G."/>
        </authorList>
    </citation>
    <scope>NUCLEOTIDE SEQUENCE [LARGE SCALE GENOMIC DNA]</scope>
    <source>
        <strain evidence="15">AATW-2023a</strain>
        <tissue evidence="15">Whole specimen</tissue>
    </source>
</reference>
<organism evidence="15 16">
    <name type="scientific">Patella caerulea</name>
    <name type="common">Rayed Mediterranean limpet</name>
    <dbReference type="NCBI Taxonomy" id="87958"/>
    <lineage>
        <taxon>Eukaryota</taxon>
        <taxon>Metazoa</taxon>
        <taxon>Spiralia</taxon>
        <taxon>Lophotrochozoa</taxon>
        <taxon>Mollusca</taxon>
        <taxon>Gastropoda</taxon>
        <taxon>Patellogastropoda</taxon>
        <taxon>Patelloidea</taxon>
        <taxon>Patellidae</taxon>
        <taxon>Patella</taxon>
    </lineage>
</organism>
<evidence type="ECO:0000256" key="6">
    <source>
        <dbReference type="ARBA" id="ARBA00022801"/>
    </source>
</evidence>
<dbReference type="EC" id="3.1.3.48" evidence="4"/>